<keyword evidence="1" id="KW-0812">Transmembrane</keyword>
<accession>A0A844SVE5</accession>
<gene>
    <name evidence="2" type="ORF">GPL21_14820</name>
</gene>
<organism evidence="2 3">
    <name type="scientific">Bradyrhizobium pachyrhizi</name>
    <dbReference type="NCBI Taxonomy" id="280333"/>
    <lineage>
        <taxon>Bacteria</taxon>
        <taxon>Pseudomonadati</taxon>
        <taxon>Pseudomonadota</taxon>
        <taxon>Alphaproteobacteria</taxon>
        <taxon>Hyphomicrobiales</taxon>
        <taxon>Nitrobacteraceae</taxon>
        <taxon>Bradyrhizobium</taxon>
    </lineage>
</organism>
<name>A0A844SVE5_9BRAD</name>
<evidence type="ECO:0000313" key="3">
    <source>
        <dbReference type="Proteomes" id="UP000436468"/>
    </source>
</evidence>
<dbReference type="Proteomes" id="UP000436468">
    <property type="component" value="Unassembled WGS sequence"/>
</dbReference>
<reference evidence="2 3" key="1">
    <citation type="submission" date="2019-12" db="EMBL/GenBank/DDBJ databases">
        <title>Draft genome sequences Bradyrhizobium cajani AMBPC1010, Bradyrhizobium pachyrhizi AMBPC1040 and Bradyrhizobium yuanmingense ALSPC3051, three plant growth promoting strains isolated from nodules of Cajanus cajan L. in Dominican Republic.</title>
        <authorList>
            <person name="Flores-Felix J.D."/>
            <person name="Araujo J."/>
            <person name="Diaz-Alcantara C."/>
            <person name="Gonzalez-Andres F."/>
            <person name="Velazquez E."/>
        </authorList>
    </citation>
    <scope>NUCLEOTIDE SEQUENCE [LARGE SCALE GENOMIC DNA]</scope>
    <source>
        <strain evidence="2 3">1040</strain>
    </source>
</reference>
<dbReference type="InterPro" id="IPR005625">
    <property type="entry name" value="PepSY-ass_TM"/>
</dbReference>
<feature type="transmembrane region" description="Helical" evidence="1">
    <location>
        <begin position="216"/>
        <end position="236"/>
    </location>
</feature>
<sequence length="499" mass="56282">MRNALIRRGRRWLYIVHRWIGIATCLLFAMWFISGIVMMYVAFPRLTDSERLAALPVIPWNKVRVTPDRAMAIAGVERYPRDLRLSMMDDTPVYRVAGWEGGMITISAIDGSAIDRIMPDQALAITAHHPHAVQPRLIETITRDQWSVTARFDSLRPLYLIRLGDADGTELYVSSRTGEIALDTTRRERIWNWLGAIPHWIYPTVLRKDGPLWRDVVLWISGVCLVVAVTGFWIGILRMRLTRRYASGAVSPYRGWMAWHHIAGLIGGIFVLTWMFSGWLSLNPGGAFSARSITREITIGYSGHDTPDILAGFQSPPSMPAVEARFVWIGGHRLMLLDDGSGGRNLADPATGAPVAISRDEIIAAARRAMPGATMISARQLDQPDAYWYTLHQARELPVLRIGFDDPAHTWLHISPVTGEILDRSDDSRRSYRWLFNALHSLDVPLLLRISPARHVVVWLLSAAGTLISISGIVIGWRRLWRRKIRGRRMSASLIRTPS</sequence>
<dbReference type="AlphaFoldDB" id="A0A844SVE5"/>
<evidence type="ECO:0000256" key="1">
    <source>
        <dbReference type="SAM" id="Phobius"/>
    </source>
</evidence>
<feature type="transmembrane region" description="Helical" evidence="1">
    <location>
        <begin position="457"/>
        <end position="480"/>
    </location>
</feature>
<proteinExistence type="predicted"/>
<keyword evidence="1" id="KW-0472">Membrane</keyword>
<protein>
    <submittedName>
        <fullName evidence="2">PepSY domain-containing protein</fullName>
    </submittedName>
</protein>
<feature type="transmembrane region" description="Helical" evidence="1">
    <location>
        <begin position="20"/>
        <end position="43"/>
    </location>
</feature>
<keyword evidence="3" id="KW-1185">Reference proteome</keyword>
<feature type="transmembrane region" description="Helical" evidence="1">
    <location>
        <begin position="256"/>
        <end position="282"/>
    </location>
</feature>
<dbReference type="RefSeq" id="WP_157344118.1">
    <property type="nucleotide sequence ID" value="NZ_CP121667.1"/>
</dbReference>
<dbReference type="PANTHER" id="PTHR34219:SF6">
    <property type="entry name" value="BLR3280 PROTEIN"/>
    <property type="match status" value="1"/>
</dbReference>
<keyword evidence="1" id="KW-1133">Transmembrane helix</keyword>
<dbReference type="PANTHER" id="PTHR34219">
    <property type="entry name" value="IRON-REGULATED INNER MEMBRANE PROTEIN-RELATED"/>
    <property type="match status" value="1"/>
</dbReference>
<comment type="caution">
    <text evidence="2">The sequence shown here is derived from an EMBL/GenBank/DDBJ whole genome shotgun (WGS) entry which is preliminary data.</text>
</comment>
<dbReference type="EMBL" id="WQNF01000008">
    <property type="protein sequence ID" value="MVT66370.1"/>
    <property type="molecule type" value="Genomic_DNA"/>
</dbReference>
<evidence type="ECO:0000313" key="2">
    <source>
        <dbReference type="EMBL" id="MVT66370.1"/>
    </source>
</evidence>